<proteinExistence type="predicted"/>
<organism evidence="1">
    <name type="scientific">hydrothermal vent metagenome</name>
    <dbReference type="NCBI Taxonomy" id="652676"/>
    <lineage>
        <taxon>unclassified sequences</taxon>
        <taxon>metagenomes</taxon>
        <taxon>ecological metagenomes</taxon>
    </lineage>
</organism>
<gene>
    <name evidence="1" type="ORF">MNBD_GAMMA24-940</name>
</gene>
<sequence>MAPQSISRIPVINRRERSDAKAQRKNIYLFLRMSRLVFKQIYIAHCACDMSMGFATGLRSTHPAVCHYKLQEITTKKIKPLRLRVLCVNYT</sequence>
<protein>
    <submittedName>
        <fullName evidence="1">Uncharacterized protein</fullName>
    </submittedName>
</protein>
<name>A0A3B1BQQ2_9ZZZZ</name>
<dbReference type="EMBL" id="UOFZ01000079">
    <property type="protein sequence ID" value="VAX12980.1"/>
    <property type="molecule type" value="Genomic_DNA"/>
</dbReference>
<dbReference type="AlphaFoldDB" id="A0A3B1BQQ2"/>
<reference evidence="1" key="1">
    <citation type="submission" date="2018-06" db="EMBL/GenBank/DDBJ databases">
        <authorList>
            <person name="Zhirakovskaya E."/>
        </authorList>
    </citation>
    <scope>NUCLEOTIDE SEQUENCE</scope>
</reference>
<evidence type="ECO:0000313" key="1">
    <source>
        <dbReference type="EMBL" id="VAX12980.1"/>
    </source>
</evidence>
<accession>A0A3B1BQQ2</accession>